<protein>
    <recommendedName>
        <fullName evidence="3">CPXCG motif-containing cysteine-rich protein</fullName>
    </recommendedName>
</protein>
<name>A0A3D8M7P6_9ALTE</name>
<dbReference type="OrthoDB" id="6334115at2"/>
<keyword evidence="2" id="KW-1185">Reference proteome</keyword>
<dbReference type="AlphaFoldDB" id="A0A3D8M7P6"/>
<accession>A0A3D8M7P6</accession>
<reference evidence="2" key="1">
    <citation type="submission" date="2018-08" db="EMBL/GenBank/DDBJ databases">
        <authorList>
            <person name="Zhang J."/>
            <person name="Du Z.-J."/>
        </authorList>
    </citation>
    <scope>NUCLEOTIDE SEQUENCE [LARGE SCALE GENOMIC DNA]</scope>
    <source>
        <strain evidence="2">KCTC 52655</strain>
    </source>
</reference>
<dbReference type="Proteomes" id="UP000256561">
    <property type="component" value="Unassembled WGS sequence"/>
</dbReference>
<sequence length="69" mass="7620">MSASQLHEYLCPQCSHINALEHNEIRNMYKEQTATCEQCGAVLEIVPALGIGEQVNLVVSVAQPDLPKR</sequence>
<organism evidence="1 2">
    <name type="scientific">Alteromonas aestuariivivens</name>
    <dbReference type="NCBI Taxonomy" id="1938339"/>
    <lineage>
        <taxon>Bacteria</taxon>
        <taxon>Pseudomonadati</taxon>
        <taxon>Pseudomonadota</taxon>
        <taxon>Gammaproteobacteria</taxon>
        <taxon>Alteromonadales</taxon>
        <taxon>Alteromonadaceae</taxon>
        <taxon>Alteromonas/Salinimonas group</taxon>
        <taxon>Alteromonas</taxon>
    </lineage>
</organism>
<evidence type="ECO:0008006" key="3">
    <source>
        <dbReference type="Google" id="ProtNLM"/>
    </source>
</evidence>
<evidence type="ECO:0000313" key="2">
    <source>
        <dbReference type="Proteomes" id="UP000256561"/>
    </source>
</evidence>
<proteinExistence type="predicted"/>
<comment type="caution">
    <text evidence="1">The sequence shown here is derived from an EMBL/GenBank/DDBJ whole genome shotgun (WGS) entry which is preliminary data.</text>
</comment>
<evidence type="ECO:0000313" key="1">
    <source>
        <dbReference type="EMBL" id="RDV25690.1"/>
    </source>
</evidence>
<dbReference type="EMBL" id="QRHA01000006">
    <property type="protein sequence ID" value="RDV25690.1"/>
    <property type="molecule type" value="Genomic_DNA"/>
</dbReference>
<dbReference type="RefSeq" id="WP_115593346.1">
    <property type="nucleotide sequence ID" value="NZ_QRHA01000006.1"/>
</dbReference>
<gene>
    <name evidence="1" type="ORF">DXV75_10160</name>
</gene>